<accession>A0A1R3L331</accession>
<protein>
    <submittedName>
        <fullName evidence="2">Uncharacterized protein</fullName>
    </submittedName>
</protein>
<evidence type="ECO:0000313" key="3">
    <source>
        <dbReference type="Proteomes" id="UP000187203"/>
    </source>
</evidence>
<comment type="caution">
    <text evidence="2">The sequence shown here is derived from an EMBL/GenBank/DDBJ whole genome shotgun (WGS) entry which is preliminary data.</text>
</comment>
<evidence type="ECO:0000256" key="1">
    <source>
        <dbReference type="SAM" id="MobiDB-lite"/>
    </source>
</evidence>
<gene>
    <name evidence="2" type="ORF">COLO4_01018</name>
</gene>
<keyword evidence="3" id="KW-1185">Reference proteome</keyword>
<proteinExistence type="predicted"/>
<dbReference type="Proteomes" id="UP000187203">
    <property type="component" value="Unassembled WGS sequence"/>
</dbReference>
<feature type="compositionally biased region" description="Low complexity" evidence="1">
    <location>
        <begin position="43"/>
        <end position="52"/>
    </location>
</feature>
<feature type="compositionally biased region" description="Basic and acidic residues" evidence="1">
    <location>
        <begin position="33"/>
        <end position="42"/>
    </location>
</feature>
<sequence>MGNGRRKAVVVDSHHLEQALEHVLAGNARSLGRRGDADRHGAAPDAADPAAQDDLVAHGHGCQEVHAGDGGHHDLALCQAARSEKGRLGHELQALAREQRAVVVGQRGQYQFMQLGGS</sequence>
<feature type="non-terminal residue" evidence="2">
    <location>
        <position position="118"/>
    </location>
</feature>
<dbReference type="EMBL" id="AWUE01003363">
    <property type="protein sequence ID" value="OMP13752.1"/>
    <property type="molecule type" value="Genomic_DNA"/>
</dbReference>
<evidence type="ECO:0000313" key="2">
    <source>
        <dbReference type="EMBL" id="OMP13752.1"/>
    </source>
</evidence>
<organism evidence="2 3">
    <name type="scientific">Corchorus olitorius</name>
    <dbReference type="NCBI Taxonomy" id="93759"/>
    <lineage>
        <taxon>Eukaryota</taxon>
        <taxon>Viridiplantae</taxon>
        <taxon>Streptophyta</taxon>
        <taxon>Embryophyta</taxon>
        <taxon>Tracheophyta</taxon>
        <taxon>Spermatophyta</taxon>
        <taxon>Magnoliopsida</taxon>
        <taxon>eudicotyledons</taxon>
        <taxon>Gunneridae</taxon>
        <taxon>Pentapetalae</taxon>
        <taxon>rosids</taxon>
        <taxon>malvids</taxon>
        <taxon>Malvales</taxon>
        <taxon>Malvaceae</taxon>
        <taxon>Grewioideae</taxon>
        <taxon>Apeibeae</taxon>
        <taxon>Corchorus</taxon>
    </lineage>
</organism>
<dbReference type="AlphaFoldDB" id="A0A1R3L331"/>
<name>A0A1R3L331_9ROSI</name>
<feature type="region of interest" description="Disordered" evidence="1">
    <location>
        <begin position="31"/>
        <end position="52"/>
    </location>
</feature>
<reference evidence="3" key="1">
    <citation type="submission" date="2013-09" db="EMBL/GenBank/DDBJ databases">
        <title>Corchorus olitorius genome sequencing.</title>
        <authorList>
            <person name="Alam M."/>
            <person name="Haque M.S."/>
            <person name="Islam M.S."/>
            <person name="Emdad E.M."/>
            <person name="Islam M.M."/>
            <person name="Ahmed B."/>
            <person name="Halim A."/>
            <person name="Hossen Q.M.M."/>
            <person name="Hossain M.Z."/>
            <person name="Ahmed R."/>
            <person name="Khan M.M."/>
            <person name="Islam R."/>
            <person name="Rashid M.M."/>
            <person name="Khan S.A."/>
            <person name="Rahman M.S."/>
            <person name="Alam M."/>
            <person name="Yahiya A.S."/>
            <person name="Khan M.S."/>
            <person name="Azam M.S."/>
            <person name="Haque T."/>
            <person name="Lashkar M.Z.H."/>
            <person name="Akhand A.I."/>
            <person name="Morshed G."/>
            <person name="Roy S."/>
            <person name="Uddin K.S."/>
            <person name="Rabeya T."/>
            <person name="Hossain A.S."/>
            <person name="Chowdhury A."/>
            <person name="Snigdha A.R."/>
            <person name="Mortoza M.S."/>
            <person name="Matin S.A."/>
            <person name="Hoque S.M.E."/>
            <person name="Islam M.K."/>
            <person name="Roy D.K."/>
            <person name="Haider R."/>
            <person name="Moosa M.M."/>
            <person name="Elias S.M."/>
            <person name="Hasan A.M."/>
            <person name="Jahan S."/>
            <person name="Shafiuddin M."/>
            <person name="Mahmood N."/>
            <person name="Shommy N.S."/>
        </authorList>
    </citation>
    <scope>NUCLEOTIDE SEQUENCE [LARGE SCALE GENOMIC DNA]</scope>
    <source>
        <strain evidence="3">cv. O-4</strain>
    </source>
</reference>